<dbReference type="NCBIfam" id="NF038048">
    <property type="entry name" value="DIP1984_fam"/>
    <property type="match status" value="1"/>
</dbReference>
<dbReference type="Pfam" id="PF20935">
    <property type="entry name" value="DUF6847"/>
    <property type="match status" value="1"/>
</dbReference>
<dbReference type="Gene3D" id="6.10.320.10">
    <property type="match status" value="1"/>
</dbReference>
<sequence length="150" mass="17470">MKLAEALSNRADLQRRISQLKGRLKDSAKVQEGDTPAEDVETLFLELDSCLEKQEKLVYQINCANMQIMHNGENLTRMLARRDSLSARVSLMREVLKHVTETETRYGRNEIRYIRTVDVANLRKDTDSYCKQLRELDNLIQSINWTVELL</sequence>
<dbReference type="AlphaFoldDB" id="A0A412QY02"/>
<reference evidence="1 2" key="1">
    <citation type="submission" date="2018-08" db="EMBL/GenBank/DDBJ databases">
        <title>A genome reference for cultivated species of the human gut microbiota.</title>
        <authorList>
            <person name="Zou Y."/>
            <person name="Xue W."/>
            <person name="Luo G."/>
        </authorList>
    </citation>
    <scope>NUCLEOTIDE SEQUENCE [LARGE SCALE GENOMIC DNA]</scope>
    <source>
        <strain evidence="1 2">AF18-14</strain>
    </source>
</reference>
<evidence type="ECO:0000313" key="2">
    <source>
        <dbReference type="Proteomes" id="UP000283833"/>
    </source>
</evidence>
<dbReference type="Proteomes" id="UP000283833">
    <property type="component" value="Unassembled WGS sequence"/>
</dbReference>
<name>A0A412QY02_PHOVU</name>
<dbReference type="RefSeq" id="WP_117852367.1">
    <property type="nucleotide sequence ID" value="NZ_JAKKWV010000002.1"/>
</dbReference>
<accession>A0A412QY02</accession>
<comment type="caution">
    <text evidence="1">The sequence shown here is derived from an EMBL/GenBank/DDBJ whole genome shotgun (WGS) entry which is preliminary data.</text>
</comment>
<evidence type="ECO:0008006" key="3">
    <source>
        <dbReference type="Google" id="ProtNLM"/>
    </source>
</evidence>
<organism evidence="1 2">
    <name type="scientific">Phocaeicola vulgatus</name>
    <name type="common">Bacteroides vulgatus</name>
    <dbReference type="NCBI Taxonomy" id="821"/>
    <lineage>
        <taxon>Bacteria</taxon>
        <taxon>Pseudomonadati</taxon>
        <taxon>Bacteroidota</taxon>
        <taxon>Bacteroidia</taxon>
        <taxon>Bacteroidales</taxon>
        <taxon>Bacteroidaceae</taxon>
        <taxon>Phocaeicola</taxon>
    </lineage>
</organism>
<dbReference type="EMBL" id="QRXI01000005">
    <property type="protein sequence ID" value="RGT96084.1"/>
    <property type="molecule type" value="Genomic_DNA"/>
</dbReference>
<evidence type="ECO:0000313" key="1">
    <source>
        <dbReference type="EMBL" id="RGT96084.1"/>
    </source>
</evidence>
<gene>
    <name evidence="1" type="ORF">DWX04_05015</name>
</gene>
<dbReference type="CDD" id="cd12208">
    <property type="entry name" value="DIP1984-like"/>
    <property type="match status" value="1"/>
</dbReference>
<proteinExistence type="predicted"/>
<dbReference type="InterPro" id="IPR047741">
    <property type="entry name" value="DIP1984-like"/>
</dbReference>
<protein>
    <recommendedName>
        <fullName evidence="3">Septicolysin</fullName>
    </recommendedName>
</protein>